<feature type="compositionally biased region" description="Pro residues" evidence="1">
    <location>
        <begin position="1"/>
        <end position="14"/>
    </location>
</feature>
<dbReference type="AlphaFoldDB" id="A0A2Z7CGR0"/>
<feature type="region of interest" description="Disordered" evidence="1">
    <location>
        <begin position="266"/>
        <end position="287"/>
    </location>
</feature>
<gene>
    <name evidence="2" type="ORF">F511_24775</name>
</gene>
<name>A0A2Z7CGR0_9LAMI</name>
<keyword evidence="3" id="KW-1185">Reference proteome</keyword>
<protein>
    <submittedName>
        <fullName evidence="2">Uncharacterized protein</fullName>
    </submittedName>
</protein>
<feature type="compositionally biased region" description="Pro residues" evidence="1">
    <location>
        <begin position="429"/>
        <end position="452"/>
    </location>
</feature>
<evidence type="ECO:0000256" key="1">
    <source>
        <dbReference type="SAM" id="MobiDB-lite"/>
    </source>
</evidence>
<dbReference type="OrthoDB" id="1751950at2759"/>
<organism evidence="2 3">
    <name type="scientific">Dorcoceras hygrometricum</name>
    <dbReference type="NCBI Taxonomy" id="472368"/>
    <lineage>
        <taxon>Eukaryota</taxon>
        <taxon>Viridiplantae</taxon>
        <taxon>Streptophyta</taxon>
        <taxon>Embryophyta</taxon>
        <taxon>Tracheophyta</taxon>
        <taxon>Spermatophyta</taxon>
        <taxon>Magnoliopsida</taxon>
        <taxon>eudicotyledons</taxon>
        <taxon>Gunneridae</taxon>
        <taxon>Pentapetalae</taxon>
        <taxon>asterids</taxon>
        <taxon>lamiids</taxon>
        <taxon>Lamiales</taxon>
        <taxon>Gesneriaceae</taxon>
        <taxon>Didymocarpoideae</taxon>
        <taxon>Trichosporeae</taxon>
        <taxon>Loxocarpinae</taxon>
        <taxon>Dorcoceras</taxon>
    </lineage>
</organism>
<sequence>MPAPDSGRPPPSIISPPHDDPTLKISAPTDVVCPAKSPPEFSNFPATYFASSISSVPAIFGFDSTHPLLPLAETILSSHSTTPIIAPPPQNRQNTAAASCAPFFPSRPATAGHQMSNSTYVCTPLPIPSKTTHPPLSNVAPAISNLITQPAAPNTLTPPYFPSPIALVFGHPNLCPTPFWNPHIMANNSPPSPSSIGAPIAANCSAPVAAQTLDPATSTANLEAFSTGSQHKTTGFVFSSSPSSGVPPVTPARPVNSSVNAARTIDPPINAARNPPGTTVPPTVPPSVLGPRPISFRDVAASSSSCVDKMTFADVVSSTDEIPAPTFRNGIPGILFPDEVISSLAAPFQFTLVGKISGRRSAVPNQAITAAISKLPLSHIPKVRFLPRNFMVITLMNESDYSRLWAMGGSMWNPRPPRSSPQSAAPAGGAPPPPPPQSAPSSSPPTSAPPSSSPASGRTQRRGRARRPTALAAPHPVPGSVVPGTKNPFDILSSLPEGMEASDPSLVSPPSVSLLFIPPPPLLRRAGHSIPSPPGSPLEISSALMTELIAGQGQSSTDLGTRAIDSVSHHGSEQKRSGSGRSDPRKGGGVIQESEPRLEQ</sequence>
<feature type="region of interest" description="Disordered" evidence="1">
    <location>
        <begin position="236"/>
        <end position="255"/>
    </location>
</feature>
<feature type="region of interest" description="Disordered" evidence="1">
    <location>
        <begin position="413"/>
        <end position="509"/>
    </location>
</feature>
<reference evidence="2 3" key="1">
    <citation type="journal article" date="2015" name="Proc. Natl. Acad. Sci. U.S.A.">
        <title>The resurrection genome of Boea hygrometrica: A blueprint for survival of dehydration.</title>
        <authorList>
            <person name="Xiao L."/>
            <person name="Yang G."/>
            <person name="Zhang L."/>
            <person name="Yang X."/>
            <person name="Zhao S."/>
            <person name="Ji Z."/>
            <person name="Zhou Q."/>
            <person name="Hu M."/>
            <person name="Wang Y."/>
            <person name="Chen M."/>
            <person name="Xu Y."/>
            <person name="Jin H."/>
            <person name="Xiao X."/>
            <person name="Hu G."/>
            <person name="Bao F."/>
            <person name="Hu Y."/>
            <person name="Wan P."/>
            <person name="Li L."/>
            <person name="Deng X."/>
            <person name="Kuang T."/>
            <person name="Xiang C."/>
            <person name="Zhu J.K."/>
            <person name="Oliver M.J."/>
            <person name="He Y."/>
        </authorList>
    </citation>
    <scope>NUCLEOTIDE SEQUENCE [LARGE SCALE GENOMIC DNA]</scope>
    <source>
        <strain evidence="3">cv. XS01</strain>
    </source>
</reference>
<dbReference type="Proteomes" id="UP000250235">
    <property type="component" value="Unassembled WGS sequence"/>
</dbReference>
<feature type="region of interest" description="Disordered" evidence="1">
    <location>
        <begin position="1"/>
        <end position="26"/>
    </location>
</feature>
<dbReference type="EMBL" id="KQ995689">
    <property type="protein sequence ID" value="KZV46222.1"/>
    <property type="molecule type" value="Genomic_DNA"/>
</dbReference>
<evidence type="ECO:0000313" key="2">
    <source>
        <dbReference type="EMBL" id="KZV46222.1"/>
    </source>
</evidence>
<accession>A0A2Z7CGR0</accession>
<proteinExistence type="predicted"/>
<feature type="region of interest" description="Disordered" evidence="1">
    <location>
        <begin position="551"/>
        <end position="600"/>
    </location>
</feature>
<feature type="compositionally biased region" description="Basic and acidic residues" evidence="1">
    <location>
        <begin position="567"/>
        <end position="586"/>
    </location>
</feature>
<evidence type="ECO:0000313" key="3">
    <source>
        <dbReference type="Proteomes" id="UP000250235"/>
    </source>
</evidence>
<feature type="compositionally biased region" description="Low complexity" evidence="1">
    <location>
        <begin position="236"/>
        <end position="247"/>
    </location>
</feature>